<gene>
    <name evidence="1" type="ORF">JOF29_008023</name>
</gene>
<proteinExistence type="predicted"/>
<dbReference type="EMBL" id="JAGINT010000002">
    <property type="protein sequence ID" value="MBP2356913.1"/>
    <property type="molecule type" value="Genomic_DNA"/>
</dbReference>
<evidence type="ECO:0000313" key="2">
    <source>
        <dbReference type="Proteomes" id="UP000755585"/>
    </source>
</evidence>
<keyword evidence="2" id="KW-1185">Reference proteome</keyword>
<accession>A0ABS4UZ35</accession>
<comment type="caution">
    <text evidence="1">The sequence shown here is derived from an EMBL/GenBank/DDBJ whole genome shotgun (WGS) entry which is preliminary data.</text>
</comment>
<name>A0ABS4UZ35_9ACTN</name>
<sequence length="66" mass="7169">MPLMVLNGPPTKTRVPLSDTSIAYTSALAFGFHGSRSPWISRTAPRRLRTVPSILPNAPPMNTLLP</sequence>
<reference evidence="1 2" key="1">
    <citation type="submission" date="2021-03" db="EMBL/GenBank/DDBJ databases">
        <title>Sequencing the genomes of 1000 actinobacteria strains.</title>
        <authorList>
            <person name="Klenk H.-P."/>
        </authorList>
    </citation>
    <scope>NUCLEOTIDE SEQUENCE [LARGE SCALE GENOMIC DNA]</scope>
    <source>
        <strain evidence="1 2">DSM 18824</strain>
    </source>
</reference>
<organism evidence="1 2">
    <name type="scientific">Kribbella aluminosa</name>
    <dbReference type="NCBI Taxonomy" id="416017"/>
    <lineage>
        <taxon>Bacteria</taxon>
        <taxon>Bacillati</taxon>
        <taxon>Actinomycetota</taxon>
        <taxon>Actinomycetes</taxon>
        <taxon>Propionibacteriales</taxon>
        <taxon>Kribbellaceae</taxon>
        <taxon>Kribbella</taxon>
    </lineage>
</organism>
<dbReference type="RefSeq" id="WP_245359859.1">
    <property type="nucleotide sequence ID" value="NZ_JAGINT010000002.1"/>
</dbReference>
<protein>
    <submittedName>
        <fullName evidence="1">Uncharacterized protein</fullName>
    </submittedName>
</protein>
<dbReference type="Proteomes" id="UP000755585">
    <property type="component" value="Unassembled WGS sequence"/>
</dbReference>
<evidence type="ECO:0000313" key="1">
    <source>
        <dbReference type="EMBL" id="MBP2356913.1"/>
    </source>
</evidence>